<keyword evidence="2" id="KW-1185">Reference proteome</keyword>
<sequence>MVSGGNLASYPNVTCTMEVERLNNAVVNSGGARRQMAG</sequence>
<dbReference type="EnsemblPlants" id="KQL25546">
    <property type="protein sequence ID" value="KQL25546"/>
    <property type="gene ID" value="SETIT_033444mg"/>
</dbReference>
<dbReference type="AlphaFoldDB" id="K4A3J1"/>
<reference evidence="1" key="2">
    <citation type="submission" date="2018-08" db="UniProtKB">
        <authorList>
            <consortium name="EnsemblPlants"/>
        </authorList>
    </citation>
    <scope>IDENTIFICATION</scope>
    <source>
        <strain evidence="1">Yugu1</strain>
    </source>
</reference>
<proteinExistence type="predicted"/>
<dbReference type="HOGENOM" id="CLU_3336447_0_0_1"/>
<organism evidence="1 2">
    <name type="scientific">Setaria italica</name>
    <name type="common">Foxtail millet</name>
    <name type="synonym">Panicum italicum</name>
    <dbReference type="NCBI Taxonomy" id="4555"/>
    <lineage>
        <taxon>Eukaryota</taxon>
        <taxon>Viridiplantae</taxon>
        <taxon>Streptophyta</taxon>
        <taxon>Embryophyta</taxon>
        <taxon>Tracheophyta</taxon>
        <taxon>Spermatophyta</taxon>
        <taxon>Magnoliopsida</taxon>
        <taxon>Liliopsida</taxon>
        <taxon>Poales</taxon>
        <taxon>Poaceae</taxon>
        <taxon>PACMAD clade</taxon>
        <taxon>Panicoideae</taxon>
        <taxon>Panicodae</taxon>
        <taxon>Paniceae</taxon>
        <taxon>Cenchrinae</taxon>
        <taxon>Setaria</taxon>
    </lineage>
</organism>
<dbReference type="EMBL" id="AGNK02001222">
    <property type="status" value="NOT_ANNOTATED_CDS"/>
    <property type="molecule type" value="Genomic_DNA"/>
</dbReference>
<dbReference type="Gramene" id="KQL25546">
    <property type="protein sequence ID" value="KQL25546"/>
    <property type="gene ID" value="SETIT_033444mg"/>
</dbReference>
<accession>K4A3J1</accession>
<dbReference type="Proteomes" id="UP000004995">
    <property type="component" value="Unassembled WGS sequence"/>
</dbReference>
<name>K4A3J1_SETIT</name>
<dbReference type="InParanoid" id="K4A3J1"/>
<protein>
    <submittedName>
        <fullName evidence="1">Uncharacterized protein</fullName>
    </submittedName>
</protein>
<reference evidence="2" key="1">
    <citation type="journal article" date="2012" name="Nat. Biotechnol.">
        <title>Reference genome sequence of the model plant Setaria.</title>
        <authorList>
            <person name="Bennetzen J.L."/>
            <person name="Schmutz J."/>
            <person name="Wang H."/>
            <person name="Percifield R."/>
            <person name="Hawkins J."/>
            <person name="Pontaroli A.C."/>
            <person name="Estep M."/>
            <person name="Feng L."/>
            <person name="Vaughn J.N."/>
            <person name="Grimwood J."/>
            <person name="Jenkins J."/>
            <person name="Barry K."/>
            <person name="Lindquist E."/>
            <person name="Hellsten U."/>
            <person name="Deshpande S."/>
            <person name="Wang X."/>
            <person name="Wu X."/>
            <person name="Mitros T."/>
            <person name="Triplett J."/>
            <person name="Yang X."/>
            <person name="Ye C.Y."/>
            <person name="Mauro-Herrera M."/>
            <person name="Wang L."/>
            <person name="Li P."/>
            <person name="Sharma M."/>
            <person name="Sharma R."/>
            <person name="Ronald P.C."/>
            <person name="Panaud O."/>
            <person name="Kellogg E.A."/>
            <person name="Brutnell T.P."/>
            <person name="Doust A.N."/>
            <person name="Tuskan G.A."/>
            <person name="Rokhsar D."/>
            <person name="Devos K.M."/>
        </authorList>
    </citation>
    <scope>NUCLEOTIDE SEQUENCE [LARGE SCALE GENOMIC DNA]</scope>
    <source>
        <strain evidence="2">cv. Yugu1</strain>
    </source>
</reference>
<evidence type="ECO:0000313" key="2">
    <source>
        <dbReference type="Proteomes" id="UP000004995"/>
    </source>
</evidence>
<evidence type="ECO:0000313" key="1">
    <source>
        <dbReference type="EnsemblPlants" id="KQL25546"/>
    </source>
</evidence>